<evidence type="ECO:0000256" key="1">
    <source>
        <dbReference type="SAM" id="MobiDB-lite"/>
    </source>
</evidence>
<keyword evidence="4" id="KW-1185">Reference proteome</keyword>
<reference evidence="3 4" key="1">
    <citation type="submission" date="2015-01" db="EMBL/GenBank/DDBJ databases">
        <title>The Genome Sequence of Exophiala mesophila CBS40295.</title>
        <authorList>
            <consortium name="The Broad Institute Genomics Platform"/>
            <person name="Cuomo C."/>
            <person name="de Hoog S."/>
            <person name="Gorbushina A."/>
            <person name="Stielow B."/>
            <person name="Teixiera M."/>
            <person name="Abouelleil A."/>
            <person name="Chapman S.B."/>
            <person name="Priest M."/>
            <person name="Young S.K."/>
            <person name="Wortman J."/>
            <person name="Nusbaum C."/>
            <person name="Birren B."/>
        </authorList>
    </citation>
    <scope>NUCLEOTIDE SEQUENCE [LARGE SCALE GENOMIC DNA]</scope>
    <source>
        <strain evidence="3 4">CBS 40295</strain>
    </source>
</reference>
<dbReference type="EMBL" id="KN847522">
    <property type="protein sequence ID" value="KIV94082.1"/>
    <property type="molecule type" value="Genomic_DNA"/>
</dbReference>
<name>A0A0D1ZHJ8_EXOME</name>
<dbReference type="OrthoDB" id="3248909at2759"/>
<feature type="transmembrane region" description="Helical" evidence="2">
    <location>
        <begin position="775"/>
        <end position="798"/>
    </location>
</feature>
<feature type="transmembrane region" description="Helical" evidence="2">
    <location>
        <begin position="708"/>
        <end position="727"/>
    </location>
</feature>
<gene>
    <name evidence="3" type="ORF">PV10_05238</name>
</gene>
<evidence type="ECO:0000313" key="3">
    <source>
        <dbReference type="EMBL" id="KIV94082.1"/>
    </source>
</evidence>
<dbReference type="Pfam" id="PF11915">
    <property type="entry name" value="DUF3433"/>
    <property type="match status" value="2"/>
</dbReference>
<feature type="transmembrane region" description="Helical" evidence="2">
    <location>
        <begin position="539"/>
        <end position="565"/>
    </location>
</feature>
<feature type="compositionally biased region" description="Polar residues" evidence="1">
    <location>
        <begin position="1393"/>
        <end position="1429"/>
    </location>
</feature>
<feature type="region of interest" description="Disordered" evidence="1">
    <location>
        <begin position="1381"/>
        <end position="1503"/>
    </location>
</feature>
<organism evidence="3 4">
    <name type="scientific">Exophiala mesophila</name>
    <name type="common">Black yeast-like fungus</name>
    <dbReference type="NCBI Taxonomy" id="212818"/>
    <lineage>
        <taxon>Eukaryota</taxon>
        <taxon>Fungi</taxon>
        <taxon>Dikarya</taxon>
        <taxon>Ascomycota</taxon>
        <taxon>Pezizomycotina</taxon>
        <taxon>Eurotiomycetes</taxon>
        <taxon>Chaetothyriomycetidae</taxon>
        <taxon>Chaetothyriales</taxon>
        <taxon>Herpotrichiellaceae</taxon>
        <taxon>Exophiala</taxon>
    </lineage>
</organism>
<feature type="compositionally biased region" description="Polar residues" evidence="1">
    <location>
        <begin position="1448"/>
        <end position="1457"/>
    </location>
</feature>
<feature type="transmembrane region" description="Helical" evidence="2">
    <location>
        <begin position="1290"/>
        <end position="1312"/>
    </location>
</feature>
<evidence type="ECO:0000313" key="4">
    <source>
        <dbReference type="Proteomes" id="UP000054302"/>
    </source>
</evidence>
<dbReference type="PANTHER" id="PTHR37544">
    <property type="entry name" value="SPRAY-RELATED"/>
    <property type="match status" value="1"/>
</dbReference>
<dbReference type="OMA" id="GLWWDQL"/>
<dbReference type="GeneID" id="27323083"/>
<dbReference type="RefSeq" id="XP_016225656.1">
    <property type="nucleotide sequence ID" value="XM_016369868.1"/>
</dbReference>
<evidence type="ECO:0000256" key="2">
    <source>
        <dbReference type="SAM" id="Phobius"/>
    </source>
</evidence>
<dbReference type="InterPro" id="IPR021840">
    <property type="entry name" value="DUF3433"/>
</dbReference>
<keyword evidence="2" id="KW-1133">Transmembrane helix</keyword>
<protein>
    <submittedName>
        <fullName evidence="3">Uncharacterized protein</fullName>
    </submittedName>
</protein>
<dbReference type="VEuPathDB" id="FungiDB:PV10_05238"/>
<sequence>MANTPAPNPSQLPERSNLAAYGTEPPMRLHSSSENASTSIIEKHEHGGRLQRNRTLDVTPRAQWLPITLRLQYLSTIIVLTIVILALVVALHVSSSLHSGLGDDNGSSGIFFVSRFLPTLVAVCYVFSLSVILNDVKRTEPYARLSSPHGAPISNTLFYSPRAWWITFYDSFPSRRRGQGFSSTMFCTALSFILGILIVSPFSSTFLVAQDVTFSRDRPFEQLSLSSELPIQAVASSTTYFRTIGNILQNVTTSAWITEKYAILPFWPATQTSKSLGAFLSSQSEIWNAETLVVSTELECESLKLEDASLLDIPPNTQPVTSFRLTSDSGCMLSMAVDNNTGTSSLSYWTLPSNFAPDDAFSSNSTGCIGDDAMLFSTAPFSGNYSVAEPDPDVQAIGFLCSAGYYFANVSVSVTVGPDESVVSVDEQAYVRNKRPIPDSFLDIAGLQTLFLNKTSWPQRLFAGKENMEILGPGALLSASYEYSAETILQDQDLRSRIAQVKQRFLGEIFRDVFDSALVSAESQPSRSGQVLSNNRRIVVVPVVAITLEVVLSLNLVLLLIALFASRLPRRPLELSADPTKSISVANLVCKEPSTMQQLGGSDPVNPLGLLLHIQNLWCQIVDNTLYFFPSKDFNAGSDKKLIEKLTKRNSLPSVLHLLPVILLFASLLVVAAAIGVLLGFSETEGLYQTAFVYQLDFNVGGMQLDTINPASILTTFLAVCIALWWGSVDSSMRKLQPFLALAKEPVTGEDGVSLTYEASYMLWAAFRAVKRRHWLLALVSCGAFYAEIFTIAMSALWSRTHSSRSYVAEVPVSFESRQIPLLLVGTINDVDYFSSSFAGEVLRESFANQTTSWMYGANIQLSLNGSEPPWSSSGWSFAPVDLTALPMKTVQNIGNSSTDDESGVPLSSATFAILDTVGIHARLECTPFDAFESSDIWTTKQNLTDSSYWNTTVNPVSLQTGYELGTIACSTNNTNIGLGYLCGTAGGRNVTTTFYVQPPQLSCCENRTDDGFGPSSVGYWSANRDAGVLFPNIGQPYPFNLTVKWIHGTAQEGFVMANASSEAKRLLWHEPPQLTAIECRPIIETANVRVTVDIATSRVQNYTLTSDPVPDTDSWTDLFSIHNPEEAVPGLSTERPINVTISHGAYYLASLIGASDIAALTATPRSGYPRTQYMHDQTFNIRNPGLNLDYMSYSMLSLVDFDTVALLDPATLERTAQQTFSTFFQHFASSSVSTTSGGWAFQKLDERLPSDLQDVDSPSWTEPPASPRAGEMVSVEVVQPIEILQMSRAAAAIALAVLLWLMISSIALAFASPGYKARLRWRVDTIADVLVMFTGSDRLMAMLNDQGPEAMNYNPDTAAILADFKTKDGTARWGIELANGETVDAGTGEPSAESTTTVATNNDPLTSDDQQETYGSGPTSDTPQSSYSIPRKPLPQLTLRTREQGYSRIQQSQISPTDHALSSDPMQRTQDGGRSQRSTTGYGQLEQESPVSPIHDGRQTFD</sequence>
<dbReference type="Proteomes" id="UP000054302">
    <property type="component" value="Unassembled WGS sequence"/>
</dbReference>
<feature type="transmembrane region" description="Helical" evidence="2">
    <location>
        <begin position="185"/>
        <end position="209"/>
    </location>
</feature>
<keyword evidence="2" id="KW-0472">Membrane</keyword>
<keyword evidence="2" id="KW-0812">Transmembrane</keyword>
<dbReference type="HOGENOM" id="CLU_003476_0_0_1"/>
<dbReference type="PANTHER" id="PTHR37544:SF3">
    <property type="entry name" value="SPRAY"/>
    <property type="match status" value="1"/>
</dbReference>
<feature type="transmembrane region" description="Helical" evidence="2">
    <location>
        <begin position="113"/>
        <end position="134"/>
    </location>
</feature>
<feature type="compositionally biased region" description="Polar residues" evidence="1">
    <location>
        <begin position="1465"/>
        <end position="1491"/>
    </location>
</feature>
<feature type="transmembrane region" description="Helical" evidence="2">
    <location>
        <begin position="655"/>
        <end position="681"/>
    </location>
</feature>
<accession>A0A0D1ZHJ8</accession>
<feature type="transmembrane region" description="Helical" evidence="2">
    <location>
        <begin position="71"/>
        <end position="93"/>
    </location>
</feature>
<proteinExistence type="predicted"/>